<accession>A0ABQ8SE04</accession>
<sequence>MAGLCEGGNEPSVSLKASKEEEKKELTGPVAKKKLPSERCNGGNGKRKKKFRAKEDYHLIDNMDHMRRLRGRRCLSEIETLGNVLGACPYGETLRIHRHHAIRTKLADAIRKLKYTVYEEVHGTADNGSNRRIDIIAISESLSQYDNRPHHQNVFGNKLRMGR</sequence>
<dbReference type="EMBL" id="JAJSOF020000029">
    <property type="protein sequence ID" value="KAJ4432050.1"/>
    <property type="molecule type" value="Genomic_DNA"/>
</dbReference>
<keyword evidence="3" id="KW-1185">Reference proteome</keyword>
<organism evidence="2 3">
    <name type="scientific">Periplaneta americana</name>
    <name type="common">American cockroach</name>
    <name type="synonym">Blatta americana</name>
    <dbReference type="NCBI Taxonomy" id="6978"/>
    <lineage>
        <taxon>Eukaryota</taxon>
        <taxon>Metazoa</taxon>
        <taxon>Ecdysozoa</taxon>
        <taxon>Arthropoda</taxon>
        <taxon>Hexapoda</taxon>
        <taxon>Insecta</taxon>
        <taxon>Pterygota</taxon>
        <taxon>Neoptera</taxon>
        <taxon>Polyneoptera</taxon>
        <taxon>Dictyoptera</taxon>
        <taxon>Blattodea</taxon>
        <taxon>Blattoidea</taxon>
        <taxon>Blattidae</taxon>
        <taxon>Blattinae</taxon>
        <taxon>Periplaneta</taxon>
    </lineage>
</organism>
<evidence type="ECO:0000256" key="1">
    <source>
        <dbReference type="SAM" id="MobiDB-lite"/>
    </source>
</evidence>
<reference evidence="2 3" key="1">
    <citation type="journal article" date="2022" name="Allergy">
        <title>Genome assembly and annotation of Periplaneta americana reveal a comprehensive cockroach allergen profile.</title>
        <authorList>
            <person name="Wang L."/>
            <person name="Xiong Q."/>
            <person name="Saelim N."/>
            <person name="Wang L."/>
            <person name="Nong W."/>
            <person name="Wan A.T."/>
            <person name="Shi M."/>
            <person name="Liu X."/>
            <person name="Cao Q."/>
            <person name="Hui J.H.L."/>
            <person name="Sookrung N."/>
            <person name="Leung T.F."/>
            <person name="Tungtrongchitr A."/>
            <person name="Tsui S.K.W."/>
        </authorList>
    </citation>
    <scope>NUCLEOTIDE SEQUENCE [LARGE SCALE GENOMIC DNA]</scope>
    <source>
        <strain evidence="2">PWHHKU_190912</strain>
    </source>
</reference>
<comment type="caution">
    <text evidence="2">The sequence shown here is derived from an EMBL/GenBank/DDBJ whole genome shotgun (WGS) entry which is preliminary data.</text>
</comment>
<protein>
    <submittedName>
        <fullName evidence="2">Uncharacterized protein</fullName>
    </submittedName>
</protein>
<feature type="region of interest" description="Disordered" evidence="1">
    <location>
        <begin position="1"/>
        <end position="51"/>
    </location>
</feature>
<evidence type="ECO:0000313" key="2">
    <source>
        <dbReference type="EMBL" id="KAJ4432050.1"/>
    </source>
</evidence>
<feature type="compositionally biased region" description="Basic and acidic residues" evidence="1">
    <location>
        <begin position="17"/>
        <end position="26"/>
    </location>
</feature>
<evidence type="ECO:0000313" key="3">
    <source>
        <dbReference type="Proteomes" id="UP001148838"/>
    </source>
</evidence>
<name>A0ABQ8SE04_PERAM</name>
<proteinExistence type="predicted"/>
<gene>
    <name evidence="2" type="ORF">ANN_20664</name>
</gene>
<dbReference type="Proteomes" id="UP001148838">
    <property type="component" value="Unassembled WGS sequence"/>
</dbReference>